<reference evidence="1 2" key="1">
    <citation type="submission" date="2010-10" db="EMBL/GenBank/DDBJ databases">
        <authorList>
            <person name="Chen C."/>
            <person name="Kittichotirat W."/>
            <person name="Asikainen S."/>
            <person name="Bumgarner R."/>
        </authorList>
    </citation>
    <scope>NUCLEOTIDE SEQUENCE [LARGE SCALE GENOMIC DNA]</scope>
    <source>
        <strain evidence="1 2">SC1083</strain>
    </source>
</reference>
<evidence type="ECO:0000313" key="1">
    <source>
        <dbReference type="EMBL" id="EGY32866.1"/>
    </source>
</evidence>
<accession>G4AAK9</accession>
<protein>
    <submittedName>
        <fullName evidence="1">Uncharacterized protein</fullName>
    </submittedName>
</protein>
<proteinExistence type="predicted"/>
<comment type="caution">
    <text evidence="1">The sequence shown here is derived from an EMBL/GenBank/DDBJ whole genome shotgun (WGS) entry which is preliminary data.</text>
</comment>
<dbReference type="EMBL" id="AEJM01000037">
    <property type="protein sequence ID" value="EGY32866.1"/>
    <property type="molecule type" value="Genomic_DNA"/>
</dbReference>
<dbReference type="RefSeq" id="WP_005558946.1">
    <property type="nucleotide sequence ID" value="NZ_AEJM01000037.1"/>
</dbReference>
<dbReference type="AlphaFoldDB" id="G4AAK9"/>
<gene>
    <name evidence="1" type="ORF">SC1083_1882</name>
</gene>
<evidence type="ECO:0000313" key="2">
    <source>
        <dbReference type="Proteomes" id="UP000005508"/>
    </source>
</evidence>
<dbReference type="PATRIC" id="fig|907488.3.peg.1852"/>
<dbReference type="Proteomes" id="UP000005508">
    <property type="component" value="Unassembled WGS sequence"/>
</dbReference>
<sequence>MNKVESTIKQVLDNGDLIINKIDKNQSRDFLCKKSSYEDKLFEKDIKSLVEGALVKFTPKITETGAFANDIELAEKRLESTIKKILDDGNFIINKVNEKQGNDFFCKKDSYKTSLSEEEAKELKEGDAVSFIPKFIDDKCFANELKLIRKNETKSCVAKEELDTKALTDMFFANLESSLEKIYSGSDFEDFTFFVLKSLGISEIYAVPKHNAGGRADGIFKVSSVSTNGHKLEVIYDCTLKPTSVWEQEKMIQINNYESQIIRSSTNINYNFGSTYSGKIVKQTISFNENADKQIWIITKGETRLIEDKQSPDILIKEISIYDLMKLMRERYLDSAFVKSDEIADNLKNLGSKLIK</sequence>
<name>G4AAK9_AGGAC</name>
<organism evidence="1 2">
    <name type="scientific">Aggregatibacter actinomycetemcomitans serotype e str. SC1083</name>
    <dbReference type="NCBI Taxonomy" id="907488"/>
    <lineage>
        <taxon>Bacteria</taxon>
        <taxon>Pseudomonadati</taxon>
        <taxon>Pseudomonadota</taxon>
        <taxon>Gammaproteobacteria</taxon>
        <taxon>Pasteurellales</taxon>
        <taxon>Pasteurellaceae</taxon>
        <taxon>Aggregatibacter</taxon>
    </lineage>
</organism>